<comment type="pathway">
    <text evidence="1">Mycotoxin biosynthesis.</text>
</comment>
<dbReference type="EMBL" id="JABBWM010000094">
    <property type="protein sequence ID" value="KAG2091825.1"/>
    <property type="molecule type" value="Genomic_DNA"/>
</dbReference>
<dbReference type="AlphaFoldDB" id="A0A9P7JNH5"/>
<keyword evidence="3" id="KW-0812">Transmembrane</keyword>
<dbReference type="Proteomes" id="UP000823399">
    <property type="component" value="Unassembled WGS sequence"/>
</dbReference>
<dbReference type="GO" id="GO:0043386">
    <property type="term" value="P:mycotoxin biosynthetic process"/>
    <property type="evidence" value="ECO:0007669"/>
    <property type="project" value="InterPro"/>
</dbReference>
<dbReference type="InterPro" id="IPR021765">
    <property type="entry name" value="UstYa-like"/>
</dbReference>
<keyword evidence="5" id="KW-1185">Reference proteome</keyword>
<evidence type="ECO:0000256" key="3">
    <source>
        <dbReference type="SAM" id="Phobius"/>
    </source>
</evidence>
<proteinExistence type="inferred from homology"/>
<dbReference type="RefSeq" id="XP_041286648.1">
    <property type="nucleotide sequence ID" value="XM_041438944.1"/>
</dbReference>
<dbReference type="Pfam" id="PF11807">
    <property type="entry name" value="UstYa"/>
    <property type="match status" value="1"/>
</dbReference>
<dbReference type="GeneID" id="64701203"/>
<evidence type="ECO:0000256" key="1">
    <source>
        <dbReference type="ARBA" id="ARBA00004685"/>
    </source>
</evidence>
<gene>
    <name evidence="4" type="ORF">F5147DRAFT_722904</name>
</gene>
<evidence type="ECO:0000313" key="5">
    <source>
        <dbReference type="Proteomes" id="UP000823399"/>
    </source>
</evidence>
<dbReference type="PANTHER" id="PTHR33365">
    <property type="entry name" value="YALI0B05434P"/>
    <property type="match status" value="1"/>
</dbReference>
<accession>A0A9P7JNH5</accession>
<dbReference type="PANTHER" id="PTHR33365:SF4">
    <property type="entry name" value="CYCLOCHLOROTINE BIOSYNTHESIS PROTEIN O"/>
    <property type="match status" value="1"/>
</dbReference>
<evidence type="ECO:0000256" key="2">
    <source>
        <dbReference type="ARBA" id="ARBA00035112"/>
    </source>
</evidence>
<keyword evidence="3" id="KW-1133">Transmembrane helix</keyword>
<protein>
    <submittedName>
        <fullName evidence="4">Uncharacterized protein</fullName>
    </submittedName>
</protein>
<name>A0A9P7JNH5_9AGAM</name>
<keyword evidence="3" id="KW-0472">Membrane</keyword>
<sequence>MDATTHTSNNFRTRLWVVALCIFMKISMIIFFCSPQVNEKPNKTYSFAGDDFPRLLPLAQADPVMMAFEDSIHYQINTEDGKAEWASLIPGNGLVYLGEQPGHPFSISMFHQLRCLDILRDDIVGADSNAALSRHCLNYLRQMIMCRSDAQLENILLGSKDSPFPQFFVQPGPYVCSDWNFVLEEVKKNQAGSELMP</sequence>
<feature type="transmembrane region" description="Helical" evidence="3">
    <location>
        <begin position="15"/>
        <end position="33"/>
    </location>
</feature>
<comment type="similarity">
    <text evidence="2">Belongs to the ustYa family.</text>
</comment>
<dbReference type="OrthoDB" id="3687641at2759"/>
<reference evidence="4" key="1">
    <citation type="journal article" date="2020" name="New Phytol.">
        <title>Comparative genomics reveals dynamic genome evolution in host specialist ectomycorrhizal fungi.</title>
        <authorList>
            <person name="Lofgren L.A."/>
            <person name="Nguyen N.H."/>
            <person name="Vilgalys R."/>
            <person name="Ruytinx J."/>
            <person name="Liao H.L."/>
            <person name="Branco S."/>
            <person name="Kuo A."/>
            <person name="LaButti K."/>
            <person name="Lipzen A."/>
            <person name="Andreopoulos W."/>
            <person name="Pangilinan J."/>
            <person name="Riley R."/>
            <person name="Hundley H."/>
            <person name="Na H."/>
            <person name="Barry K."/>
            <person name="Grigoriev I.V."/>
            <person name="Stajich J.E."/>
            <person name="Kennedy P.G."/>
        </authorList>
    </citation>
    <scope>NUCLEOTIDE SEQUENCE</scope>
    <source>
        <strain evidence="4">FC423</strain>
    </source>
</reference>
<evidence type="ECO:0000313" key="4">
    <source>
        <dbReference type="EMBL" id="KAG2091825.1"/>
    </source>
</evidence>
<organism evidence="4 5">
    <name type="scientific">Suillus discolor</name>
    <dbReference type="NCBI Taxonomy" id="1912936"/>
    <lineage>
        <taxon>Eukaryota</taxon>
        <taxon>Fungi</taxon>
        <taxon>Dikarya</taxon>
        <taxon>Basidiomycota</taxon>
        <taxon>Agaricomycotina</taxon>
        <taxon>Agaricomycetes</taxon>
        <taxon>Agaricomycetidae</taxon>
        <taxon>Boletales</taxon>
        <taxon>Suillineae</taxon>
        <taxon>Suillaceae</taxon>
        <taxon>Suillus</taxon>
    </lineage>
</organism>
<comment type="caution">
    <text evidence="4">The sequence shown here is derived from an EMBL/GenBank/DDBJ whole genome shotgun (WGS) entry which is preliminary data.</text>
</comment>